<sequence length="423" mass="48440">MIFNYVQGLFRKYQHRKAMKQLHAILNDGQAIFSSFGEDVYLSDFVNNCIDRIATEISKINIVSVIEKPGNIRRQNDDITRLFRFKPNTLQTTKDFLACCEWLRRKDCNCFIYPQYEIIKDAYDNEYRKYTAFYPLNPTRIEIGTDEDGIVWEIKFTWRDGTYDILPYNDLIHLRWRRGKNTIVGGGNDYGRPDTKDLLNSVTILDQVIQGLPKSIEASLKITGLYTAKTLIDADKIKTARDKFEEHVFSSKAGIVATDLAGEFTPLNMRPAKIEETVLKFLKGIIRERYGISEAIMSGDYNGEQHSAFYQSCIEDFIVEFEQAASSCLFTQREQDVGHRLKCYYNRTAYLSTANKIELATLATNTGLMTLNEINDIFGFEPFEGGDRRLQSLNFASVELVDKYQLGGAGKAKIKDGKEGDEE</sequence>
<dbReference type="InterPro" id="IPR006944">
    <property type="entry name" value="Phage/GTA_portal"/>
</dbReference>
<organism evidence="1">
    <name type="scientific">bioreactor metagenome</name>
    <dbReference type="NCBI Taxonomy" id="1076179"/>
    <lineage>
        <taxon>unclassified sequences</taxon>
        <taxon>metagenomes</taxon>
        <taxon>ecological metagenomes</taxon>
    </lineage>
</organism>
<protein>
    <recommendedName>
        <fullName evidence="2">Phage portal protein</fullName>
    </recommendedName>
</protein>
<dbReference type="EMBL" id="VSSQ01004805">
    <property type="protein sequence ID" value="MPM26711.1"/>
    <property type="molecule type" value="Genomic_DNA"/>
</dbReference>
<proteinExistence type="predicted"/>
<dbReference type="AlphaFoldDB" id="A0A644YFP1"/>
<dbReference type="Pfam" id="PF04860">
    <property type="entry name" value="Phage_portal"/>
    <property type="match status" value="1"/>
</dbReference>
<comment type="caution">
    <text evidence="1">The sequence shown here is derived from an EMBL/GenBank/DDBJ whole genome shotgun (WGS) entry which is preliminary data.</text>
</comment>
<evidence type="ECO:0000313" key="1">
    <source>
        <dbReference type="EMBL" id="MPM26711.1"/>
    </source>
</evidence>
<reference evidence="1" key="1">
    <citation type="submission" date="2019-08" db="EMBL/GenBank/DDBJ databases">
        <authorList>
            <person name="Kucharzyk K."/>
            <person name="Murdoch R.W."/>
            <person name="Higgins S."/>
            <person name="Loffler F."/>
        </authorList>
    </citation>
    <scope>NUCLEOTIDE SEQUENCE</scope>
</reference>
<evidence type="ECO:0008006" key="2">
    <source>
        <dbReference type="Google" id="ProtNLM"/>
    </source>
</evidence>
<name>A0A644YFP1_9ZZZZ</name>
<gene>
    <name evidence="1" type="ORF">SDC9_73215</name>
</gene>
<accession>A0A644YFP1</accession>